<dbReference type="GeneID" id="38122089"/>
<dbReference type="InterPro" id="IPR046341">
    <property type="entry name" value="SET_dom_sf"/>
</dbReference>
<dbReference type="VEuPathDB" id="FungiDB:CDV56_100115"/>
<gene>
    <name evidence="5" type="ORF">CDV56_100115</name>
</gene>
<keyword evidence="2" id="KW-0863">Zinc-finger</keyword>
<evidence type="ECO:0000256" key="3">
    <source>
        <dbReference type="ARBA" id="ARBA00022833"/>
    </source>
</evidence>
<dbReference type="OrthoDB" id="438641at2759"/>
<evidence type="ECO:0000256" key="1">
    <source>
        <dbReference type="ARBA" id="ARBA00022723"/>
    </source>
</evidence>
<dbReference type="PANTHER" id="PTHR12197">
    <property type="entry name" value="HISTONE-LYSINE N-METHYLTRANSFERASE SMYD"/>
    <property type="match status" value="1"/>
</dbReference>
<evidence type="ECO:0000259" key="4">
    <source>
        <dbReference type="PROSITE" id="PS50280"/>
    </source>
</evidence>
<sequence length="558" mass="61586">MDADALIRERSDVTAQLYADPHNPRRYLERGRMHERLGFSDLASADAYRALSLLESVVDPDGCEFQARRRVGSQDGEEGGDEEGDFEDISQEEYDDMVGGVYELLVRSLVRCGCYRDAYEFCVRGLALLEDVEGTGAVDEIAGLKEQLDTLKKVYAAKHGRKEGDDGQVVVDSSVLNAQGYARRVLYPWNTHEPDRKAPETLQLLNERLKDVAPKCEVRAVALPALHGTTTAPSSAADETAAPEVSIQLGLFAKEDIAPGEILLRESSLLTATNRLHDDLCDACNAPLPELSSAEPPVACDGCADTIFCSQKCHDQAQTVYHGAVCGLMDNLESIGKDIPDPKDKADYLYLLLLGRAIAMAATQDVHPLDLPEVKYIWGDFHDLNGFSFAATAEAGADPTATLPFSFQLNILQPMRILEEMELDPYANLPRYDTWVLNTLYAKFRGTASGRLSTWDGGPELCAVHPLWCLANHSCDPNVRWEWGGEITFRARTESERAVWKGDGAPVRRTGEGIRADEEILNHYCDIGLDVKERREWARGALGGLCLCERCVWEASTA</sequence>
<dbReference type="InterPro" id="IPR050869">
    <property type="entry name" value="H3K4_H4K5_MeTrfase"/>
</dbReference>
<dbReference type="STRING" id="41047.A0A397HYP4"/>
<organism evidence="5 6">
    <name type="scientific">Aspergillus thermomutatus</name>
    <name type="common">Neosartorya pseudofischeri</name>
    <dbReference type="NCBI Taxonomy" id="41047"/>
    <lineage>
        <taxon>Eukaryota</taxon>
        <taxon>Fungi</taxon>
        <taxon>Dikarya</taxon>
        <taxon>Ascomycota</taxon>
        <taxon>Pezizomycotina</taxon>
        <taxon>Eurotiomycetes</taxon>
        <taxon>Eurotiomycetidae</taxon>
        <taxon>Eurotiales</taxon>
        <taxon>Aspergillaceae</taxon>
        <taxon>Aspergillus</taxon>
        <taxon>Aspergillus subgen. Fumigati</taxon>
    </lineage>
</organism>
<dbReference type="Pfam" id="PF00856">
    <property type="entry name" value="SET"/>
    <property type="match status" value="1"/>
</dbReference>
<evidence type="ECO:0000313" key="6">
    <source>
        <dbReference type="Proteomes" id="UP000215305"/>
    </source>
</evidence>
<dbReference type="EMBL" id="NKHU02000012">
    <property type="protein sequence ID" value="RHZ66324.1"/>
    <property type="molecule type" value="Genomic_DNA"/>
</dbReference>
<dbReference type="RefSeq" id="XP_026618172.1">
    <property type="nucleotide sequence ID" value="XM_026753734.1"/>
</dbReference>
<proteinExistence type="predicted"/>
<dbReference type="InterPro" id="IPR002893">
    <property type="entry name" value="Znf_MYND"/>
</dbReference>
<evidence type="ECO:0000313" key="5">
    <source>
        <dbReference type="EMBL" id="RHZ66324.1"/>
    </source>
</evidence>
<evidence type="ECO:0000256" key="2">
    <source>
        <dbReference type="ARBA" id="ARBA00022771"/>
    </source>
</evidence>
<dbReference type="InterPro" id="IPR001214">
    <property type="entry name" value="SET_dom"/>
</dbReference>
<keyword evidence="1" id="KW-0479">Metal-binding</keyword>
<dbReference type="PROSITE" id="PS01360">
    <property type="entry name" value="ZF_MYND_1"/>
    <property type="match status" value="1"/>
</dbReference>
<dbReference type="GO" id="GO:0008270">
    <property type="term" value="F:zinc ion binding"/>
    <property type="evidence" value="ECO:0007669"/>
    <property type="project" value="UniProtKB-KW"/>
</dbReference>
<dbReference type="AlphaFoldDB" id="A0A397HYP4"/>
<accession>A0A397HYP4</accession>
<dbReference type="GO" id="GO:0005634">
    <property type="term" value="C:nucleus"/>
    <property type="evidence" value="ECO:0007669"/>
    <property type="project" value="TreeGrafter"/>
</dbReference>
<comment type="caution">
    <text evidence="5">The sequence shown here is derived from an EMBL/GenBank/DDBJ whole genome shotgun (WGS) entry which is preliminary data.</text>
</comment>
<name>A0A397HYP4_ASPTH</name>
<dbReference type="Gene3D" id="2.170.270.10">
    <property type="entry name" value="SET domain"/>
    <property type="match status" value="1"/>
</dbReference>
<feature type="domain" description="SET" evidence="4">
    <location>
        <begin position="214"/>
        <end position="525"/>
    </location>
</feature>
<dbReference type="PROSITE" id="PS50280">
    <property type="entry name" value="SET"/>
    <property type="match status" value="1"/>
</dbReference>
<protein>
    <recommendedName>
        <fullName evidence="4">SET domain-containing protein</fullName>
    </recommendedName>
</protein>
<dbReference type="PANTHER" id="PTHR12197:SF273">
    <property type="entry name" value="MYND-TYPE ZINC FINGER PROTEIN SAMB"/>
    <property type="match status" value="1"/>
</dbReference>
<dbReference type="SUPFAM" id="SSF82199">
    <property type="entry name" value="SET domain"/>
    <property type="match status" value="1"/>
</dbReference>
<reference evidence="5" key="1">
    <citation type="submission" date="2018-08" db="EMBL/GenBank/DDBJ databases">
        <title>Draft genome sequence of azole-resistant Aspergillus thermomutatus (Neosartorya pseudofischeri) strain HMR AF 39, isolated from a human nasal aspirate.</title>
        <authorList>
            <person name="Parent-Michaud M."/>
            <person name="Dufresne P.J."/>
            <person name="Fournier E."/>
            <person name="Martineau C."/>
            <person name="Moreira S."/>
            <person name="Perkins V."/>
            <person name="De Repentigny L."/>
            <person name="Dufresne S.F."/>
        </authorList>
    </citation>
    <scope>NUCLEOTIDE SEQUENCE [LARGE SCALE GENOMIC DNA]</scope>
    <source>
        <strain evidence="5">HMR AF 39</strain>
    </source>
</reference>
<dbReference type="SUPFAM" id="SSF144232">
    <property type="entry name" value="HIT/MYND zinc finger-like"/>
    <property type="match status" value="1"/>
</dbReference>
<dbReference type="Proteomes" id="UP000215305">
    <property type="component" value="Unassembled WGS sequence"/>
</dbReference>
<keyword evidence="6" id="KW-1185">Reference proteome</keyword>
<keyword evidence="3" id="KW-0862">Zinc</keyword>